<name>A0ACA9LUC0_9GLOM</name>
<keyword evidence="2" id="KW-1185">Reference proteome</keyword>
<evidence type="ECO:0000313" key="1">
    <source>
        <dbReference type="EMBL" id="CAG8551404.1"/>
    </source>
</evidence>
<organism evidence="1 2">
    <name type="scientific">Racocetra persica</name>
    <dbReference type="NCBI Taxonomy" id="160502"/>
    <lineage>
        <taxon>Eukaryota</taxon>
        <taxon>Fungi</taxon>
        <taxon>Fungi incertae sedis</taxon>
        <taxon>Mucoromycota</taxon>
        <taxon>Glomeromycotina</taxon>
        <taxon>Glomeromycetes</taxon>
        <taxon>Diversisporales</taxon>
        <taxon>Gigasporaceae</taxon>
        <taxon>Racocetra</taxon>
    </lineage>
</organism>
<gene>
    <name evidence="1" type="ORF">RPERSI_LOCUS3975</name>
</gene>
<reference evidence="1" key="1">
    <citation type="submission" date="2021-06" db="EMBL/GenBank/DDBJ databases">
        <authorList>
            <person name="Kallberg Y."/>
            <person name="Tangrot J."/>
            <person name="Rosling A."/>
        </authorList>
    </citation>
    <scope>NUCLEOTIDE SEQUENCE</scope>
    <source>
        <strain evidence="1">MA461A</strain>
    </source>
</reference>
<accession>A0ACA9LUC0</accession>
<dbReference type="EMBL" id="CAJVQC010005244">
    <property type="protein sequence ID" value="CAG8551404.1"/>
    <property type="molecule type" value="Genomic_DNA"/>
</dbReference>
<sequence>MAFTGASTKFPSLEKIDFTKVMEGMKFNRQNWLKFYGIFMRNIQSYVPKELLTTGFFSRSKHTEYQRIDTMATIVDNSGQHDLYREQYNIVYMKQLCDWHNGARTPPDSLPKPGQGNLQVDWPNATDSEEAPSKQ</sequence>
<proteinExistence type="predicted"/>
<protein>
    <submittedName>
        <fullName evidence="1">14313_t:CDS:1</fullName>
    </submittedName>
</protein>
<evidence type="ECO:0000313" key="2">
    <source>
        <dbReference type="Proteomes" id="UP000789920"/>
    </source>
</evidence>
<dbReference type="Proteomes" id="UP000789920">
    <property type="component" value="Unassembled WGS sequence"/>
</dbReference>
<comment type="caution">
    <text evidence="1">The sequence shown here is derived from an EMBL/GenBank/DDBJ whole genome shotgun (WGS) entry which is preliminary data.</text>
</comment>
<feature type="non-terminal residue" evidence="1">
    <location>
        <position position="135"/>
    </location>
</feature>